<evidence type="ECO:0000313" key="2">
    <source>
        <dbReference type="EMBL" id="KAK4320337.1"/>
    </source>
</evidence>
<dbReference type="Proteomes" id="UP001292094">
    <property type="component" value="Unassembled WGS sequence"/>
</dbReference>
<reference evidence="2" key="1">
    <citation type="submission" date="2023-11" db="EMBL/GenBank/DDBJ databases">
        <title>Genome assemblies of two species of porcelain crab, Petrolisthes cinctipes and Petrolisthes manimaculis (Anomura: Porcellanidae).</title>
        <authorList>
            <person name="Angst P."/>
        </authorList>
    </citation>
    <scope>NUCLEOTIDE SEQUENCE</scope>
    <source>
        <strain evidence="2">PB745_02</strain>
        <tissue evidence="2">Gill</tissue>
    </source>
</reference>
<keyword evidence="1" id="KW-0732">Signal</keyword>
<name>A0AAE1Q897_9EUCA</name>
<feature type="signal peptide" evidence="1">
    <location>
        <begin position="1"/>
        <end position="21"/>
    </location>
</feature>
<keyword evidence="3" id="KW-1185">Reference proteome</keyword>
<gene>
    <name evidence="2" type="ORF">Pmani_008843</name>
</gene>
<accession>A0AAE1Q897</accession>
<dbReference type="EMBL" id="JAWZYT010000676">
    <property type="protein sequence ID" value="KAK4320337.1"/>
    <property type="molecule type" value="Genomic_DNA"/>
</dbReference>
<comment type="caution">
    <text evidence="2">The sequence shown here is derived from an EMBL/GenBank/DDBJ whole genome shotgun (WGS) entry which is preliminary data.</text>
</comment>
<evidence type="ECO:0000313" key="3">
    <source>
        <dbReference type="Proteomes" id="UP001292094"/>
    </source>
</evidence>
<evidence type="ECO:0000256" key="1">
    <source>
        <dbReference type="SAM" id="SignalP"/>
    </source>
</evidence>
<protein>
    <submittedName>
        <fullName evidence="2">Uncharacterized protein</fullName>
    </submittedName>
</protein>
<feature type="chain" id="PRO_5042096119" evidence="1">
    <location>
        <begin position="22"/>
        <end position="306"/>
    </location>
</feature>
<organism evidence="2 3">
    <name type="scientific">Petrolisthes manimaculis</name>
    <dbReference type="NCBI Taxonomy" id="1843537"/>
    <lineage>
        <taxon>Eukaryota</taxon>
        <taxon>Metazoa</taxon>
        <taxon>Ecdysozoa</taxon>
        <taxon>Arthropoda</taxon>
        <taxon>Crustacea</taxon>
        <taxon>Multicrustacea</taxon>
        <taxon>Malacostraca</taxon>
        <taxon>Eumalacostraca</taxon>
        <taxon>Eucarida</taxon>
        <taxon>Decapoda</taxon>
        <taxon>Pleocyemata</taxon>
        <taxon>Anomura</taxon>
        <taxon>Galatheoidea</taxon>
        <taxon>Porcellanidae</taxon>
        <taxon>Petrolisthes</taxon>
    </lineage>
</organism>
<sequence length="306" mass="33986">MAGLITGALFLAVCILHLTRALGPSQIDAQLASLNSLTMEDVETNIMLNQLAILKLLNSPRQYEEGECICNEVKHVRTDLLAALQDCQDSLTTFNSTISTECTTIPTTRTDPLSPLSYSIIQMGNNEMVEVDVEIIPPSQEVDVRYSHNIILDHGTTRDGWIHIVNSKTNNDKVVFVCNGEYDGTHGTQYVDWSIPTSVLTAPRHIIIQVQRRHVSLFEKTGDGLKHIASRTCPRPFPSFPYFTVKTQCVDSYCADLLRLTRPLYGRSKEEELVSEIVCLRLGRASLDLGAPLELGLAGWLATRDS</sequence>
<proteinExistence type="predicted"/>
<dbReference type="AlphaFoldDB" id="A0AAE1Q897"/>